<comment type="caution">
    <text evidence="1">The sequence shown here is derived from an EMBL/GenBank/DDBJ whole genome shotgun (WGS) entry which is preliminary data.</text>
</comment>
<dbReference type="Proteomes" id="UP000572051">
    <property type="component" value="Unassembled WGS sequence"/>
</dbReference>
<organism evidence="1 2">
    <name type="scientific">Nocardiopsis aegyptia</name>
    <dbReference type="NCBI Taxonomy" id="220378"/>
    <lineage>
        <taxon>Bacteria</taxon>
        <taxon>Bacillati</taxon>
        <taxon>Actinomycetota</taxon>
        <taxon>Actinomycetes</taxon>
        <taxon>Streptosporangiales</taxon>
        <taxon>Nocardiopsidaceae</taxon>
        <taxon>Nocardiopsis</taxon>
    </lineage>
</organism>
<dbReference type="Gene3D" id="3.50.50.60">
    <property type="entry name" value="FAD/NAD(P)-binding domain"/>
    <property type="match status" value="1"/>
</dbReference>
<dbReference type="InterPro" id="IPR036188">
    <property type="entry name" value="FAD/NAD-bd_sf"/>
</dbReference>
<gene>
    <name evidence="1" type="ORF">HNR10_005652</name>
</gene>
<keyword evidence="2" id="KW-1185">Reference proteome</keyword>
<sequence length="383" mass="42789">MFTENLLSDYWTPLAGQVFRGLEREADRIGYWGCVEHGQVRMVRRRAGGGYFSVLTQERGTHRRVAFRSRFVHLAVGYPSIRFLPELQDYRMRTGDASRFVNAYEPHEHVYDQLVTRPGTVLVRGGGIAASAILHRLMRDREKLGARTRVLHAVRTYVDGPAGPSPFMRRRGGRGWAHQGFNWPKACWGGQLKARLEKLEGEERRRLWELMGGSTTPVRRGWQRELARGREQGYYTTFGGELDHVDPAPEGGLTAYFKPGAAVSAGPIGVDFVIDATGLVGSVTEHRVLSDLLIHSGADRNVLGRIDVAPTFEVRGARTSGGRLYAAGAAVEGSHYAPVDSLLGLQYAAQRVCDDLAAQGYCRRIGPARSVDQWWKWMRNRTP</sequence>
<protein>
    <submittedName>
        <fullName evidence="1">Uncharacterized protein</fullName>
    </submittedName>
</protein>
<evidence type="ECO:0000313" key="1">
    <source>
        <dbReference type="EMBL" id="NYJ37771.1"/>
    </source>
</evidence>
<dbReference type="AlphaFoldDB" id="A0A7Z0JCY9"/>
<dbReference type="RefSeq" id="WP_246406446.1">
    <property type="nucleotide sequence ID" value="NZ_JACCFS010000001.1"/>
</dbReference>
<reference evidence="1 2" key="1">
    <citation type="submission" date="2020-07" db="EMBL/GenBank/DDBJ databases">
        <title>Sequencing the genomes of 1000 actinobacteria strains.</title>
        <authorList>
            <person name="Klenk H.-P."/>
        </authorList>
    </citation>
    <scope>NUCLEOTIDE SEQUENCE [LARGE SCALE GENOMIC DNA]</scope>
    <source>
        <strain evidence="1 2">DSM 44442</strain>
    </source>
</reference>
<proteinExistence type="predicted"/>
<dbReference type="SUPFAM" id="SSF51905">
    <property type="entry name" value="FAD/NAD(P)-binding domain"/>
    <property type="match status" value="1"/>
</dbReference>
<dbReference type="EMBL" id="JACCFS010000001">
    <property type="protein sequence ID" value="NYJ37771.1"/>
    <property type="molecule type" value="Genomic_DNA"/>
</dbReference>
<accession>A0A7Z0JCY9</accession>
<evidence type="ECO:0000313" key="2">
    <source>
        <dbReference type="Proteomes" id="UP000572051"/>
    </source>
</evidence>
<name>A0A7Z0JCY9_9ACTN</name>